<dbReference type="InterPro" id="IPR047650">
    <property type="entry name" value="Transpos_IS110"/>
</dbReference>
<feature type="domain" description="Transposase IS116/IS110/IS902 C-terminal" evidence="2">
    <location>
        <begin position="190"/>
        <end position="270"/>
    </location>
</feature>
<reference evidence="3 4" key="2">
    <citation type="submission" date="2013-04" db="EMBL/GenBank/DDBJ databases">
        <title>The Genome Sequence of Bilophila wadsworthia 3_1_6.</title>
        <authorList>
            <consortium name="The Broad Institute Genomics Platform"/>
            <person name="Earl A."/>
            <person name="Ward D."/>
            <person name="Feldgarden M."/>
            <person name="Gevers D."/>
            <person name="Sibley C."/>
            <person name="Strauss J."/>
            <person name="Allen-Vercoe E."/>
            <person name="Walker B."/>
            <person name="Young S."/>
            <person name="Zeng Q."/>
            <person name="Gargeya S."/>
            <person name="Fitzgerald M."/>
            <person name="Haas B."/>
            <person name="Abouelleil A."/>
            <person name="Allen A.W."/>
            <person name="Alvarado L."/>
            <person name="Arachchi H.M."/>
            <person name="Berlin A.M."/>
            <person name="Chapman S.B."/>
            <person name="Gainer-Dewar J."/>
            <person name="Goldberg J."/>
            <person name="Griggs A."/>
            <person name="Gujja S."/>
            <person name="Hansen M."/>
            <person name="Howarth C."/>
            <person name="Imamovic A."/>
            <person name="Ireland A."/>
            <person name="Larimer J."/>
            <person name="McCowan C."/>
            <person name="Murphy C."/>
            <person name="Pearson M."/>
            <person name="Poon T.W."/>
            <person name="Priest M."/>
            <person name="Roberts A."/>
            <person name="Saif S."/>
            <person name="Shea T."/>
            <person name="Sisk P."/>
            <person name="Sykes S."/>
            <person name="Wortman J."/>
            <person name="Nusbaum C."/>
            <person name="Birren B."/>
        </authorList>
    </citation>
    <scope>NUCLEOTIDE SEQUENCE [LARGE SCALE GENOMIC DNA]</scope>
    <source>
        <strain evidence="3 4">3_1_6</strain>
    </source>
</reference>
<name>E5Y717_BILW3</name>
<evidence type="ECO:0000313" key="4">
    <source>
        <dbReference type="Proteomes" id="UP000006034"/>
    </source>
</evidence>
<dbReference type="GO" id="GO:0004803">
    <property type="term" value="F:transposase activity"/>
    <property type="evidence" value="ECO:0007669"/>
    <property type="project" value="InterPro"/>
</dbReference>
<evidence type="ECO:0000259" key="2">
    <source>
        <dbReference type="Pfam" id="PF02371"/>
    </source>
</evidence>
<proteinExistence type="predicted"/>
<feature type="domain" description="Transposase IS110-like N-terminal" evidence="1">
    <location>
        <begin position="7"/>
        <end position="148"/>
    </location>
</feature>
<dbReference type="PANTHER" id="PTHR33055">
    <property type="entry name" value="TRANSPOSASE FOR INSERTION SEQUENCE ELEMENT IS1111A"/>
    <property type="match status" value="1"/>
</dbReference>
<dbReference type="AlphaFoldDB" id="E5Y717"/>
<gene>
    <name evidence="3" type="ORF">HMPREF0179_01981</name>
</gene>
<sequence>MKRRCIIGIDVSKYSLDCFYYPEETIHQEVNTNRGIDTLIRNLKNISPDIIIVEATGQYHRLLVEKLHHSLLPVKVVNQRQVRNFARSLNKLCKTDAIDAKILVEFALSRCIISDTPKSEHGTKLSALLVRREQLQFLITQEKCHIESTEGQYAHYIEAILDTLKAQLKEIDASISQVVKKDEKFAQDNKIIQSIPGVGPIVSATILTECPEITRIGRKQLAFLVGVAPFNRDSGRFRGQRHITAGRAKIRKVLYCAMRPCLRWNSTVRNWFEHFLSSGKPYKVAVVACMRKLLMVLRAMLISQRRWHPSLKEDAETI</sequence>
<keyword evidence="4" id="KW-1185">Reference proteome</keyword>
<dbReference type="Pfam" id="PF02371">
    <property type="entry name" value="Transposase_20"/>
    <property type="match status" value="1"/>
</dbReference>
<dbReference type="OrthoDB" id="9795150at2"/>
<accession>E5Y717</accession>
<dbReference type="Pfam" id="PF01548">
    <property type="entry name" value="DEDD_Tnp_IS110"/>
    <property type="match status" value="1"/>
</dbReference>
<dbReference type="GeneID" id="78087704"/>
<dbReference type="GO" id="GO:0003677">
    <property type="term" value="F:DNA binding"/>
    <property type="evidence" value="ECO:0007669"/>
    <property type="project" value="InterPro"/>
</dbReference>
<comment type="caution">
    <text evidence="3">The sequence shown here is derived from an EMBL/GenBank/DDBJ whole genome shotgun (WGS) entry which is preliminary data.</text>
</comment>
<dbReference type="GO" id="GO:0006313">
    <property type="term" value="P:DNA transposition"/>
    <property type="evidence" value="ECO:0007669"/>
    <property type="project" value="InterPro"/>
</dbReference>
<reference evidence="3 4" key="1">
    <citation type="submission" date="2010-10" db="EMBL/GenBank/DDBJ databases">
        <authorList>
            <consortium name="The Broad Institute Genome Sequencing Platform"/>
            <person name="Ward D."/>
            <person name="Earl A."/>
            <person name="Feldgarden M."/>
            <person name="Young S.K."/>
            <person name="Gargeya S."/>
            <person name="Zeng Q."/>
            <person name="Alvarado L."/>
            <person name="Berlin A."/>
            <person name="Bochicchio J."/>
            <person name="Chapman S.B."/>
            <person name="Chen Z."/>
            <person name="Freedman E."/>
            <person name="Gellesch M."/>
            <person name="Goldberg J."/>
            <person name="Griggs A."/>
            <person name="Gujja S."/>
            <person name="Heilman E."/>
            <person name="Heiman D."/>
            <person name="Howarth C."/>
            <person name="Mehta T."/>
            <person name="Neiman D."/>
            <person name="Pearson M."/>
            <person name="Roberts A."/>
            <person name="Saif S."/>
            <person name="Shea T."/>
            <person name="Shenoy N."/>
            <person name="Sisk P."/>
            <person name="Stolte C."/>
            <person name="Sykes S."/>
            <person name="White J."/>
            <person name="Yandava C."/>
            <person name="Allen-Vercoe E."/>
            <person name="Sibley C."/>
            <person name="Ambrose C.E."/>
            <person name="Strauss J."/>
            <person name="Daigneault M."/>
            <person name="Haas B."/>
            <person name="Nusbaum C."/>
            <person name="Birren B."/>
        </authorList>
    </citation>
    <scope>NUCLEOTIDE SEQUENCE [LARGE SCALE GENOMIC DNA]</scope>
    <source>
        <strain evidence="3 4">3_1_6</strain>
    </source>
</reference>
<protein>
    <submittedName>
        <fullName evidence="3">Uncharacterized protein</fullName>
    </submittedName>
</protein>
<dbReference type="PANTHER" id="PTHR33055:SF13">
    <property type="entry name" value="TRANSPOSASE"/>
    <property type="match status" value="1"/>
</dbReference>
<dbReference type="EMBL" id="ADCP02000001">
    <property type="protein sequence ID" value="EFV44208.1"/>
    <property type="molecule type" value="Genomic_DNA"/>
</dbReference>
<dbReference type="RefSeq" id="WP_005027746.1">
    <property type="nucleotide sequence ID" value="NZ_KE150238.1"/>
</dbReference>
<dbReference type="eggNOG" id="COG3547">
    <property type="taxonomic scope" value="Bacteria"/>
</dbReference>
<dbReference type="InterPro" id="IPR003346">
    <property type="entry name" value="Transposase_20"/>
</dbReference>
<evidence type="ECO:0000259" key="1">
    <source>
        <dbReference type="Pfam" id="PF01548"/>
    </source>
</evidence>
<organism evidence="3 4">
    <name type="scientific">Bilophila wadsworthia (strain 3_1_6)</name>
    <dbReference type="NCBI Taxonomy" id="563192"/>
    <lineage>
        <taxon>Bacteria</taxon>
        <taxon>Pseudomonadati</taxon>
        <taxon>Thermodesulfobacteriota</taxon>
        <taxon>Desulfovibrionia</taxon>
        <taxon>Desulfovibrionales</taxon>
        <taxon>Desulfovibrionaceae</taxon>
        <taxon>Bilophila</taxon>
    </lineage>
</organism>
<dbReference type="HOGENOM" id="CLU_036902_5_1_7"/>
<evidence type="ECO:0000313" key="3">
    <source>
        <dbReference type="EMBL" id="EFV44208.1"/>
    </source>
</evidence>
<dbReference type="InterPro" id="IPR002525">
    <property type="entry name" value="Transp_IS110-like_N"/>
</dbReference>
<dbReference type="Proteomes" id="UP000006034">
    <property type="component" value="Unassembled WGS sequence"/>
</dbReference>